<proteinExistence type="predicted"/>
<accession>A0A2W5EPQ4</accession>
<evidence type="ECO:0000256" key="1">
    <source>
        <dbReference type="SAM" id="Phobius"/>
    </source>
</evidence>
<reference evidence="3 4" key="1">
    <citation type="submission" date="2017-08" db="EMBL/GenBank/DDBJ databases">
        <title>Infants hospitalized years apart are colonized by the same room-sourced microbial strains.</title>
        <authorList>
            <person name="Brooks B."/>
            <person name="Olm M.R."/>
            <person name="Firek B.A."/>
            <person name="Baker R."/>
            <person name="Thomas B.C."/>
            <person name="Morowitz M.J."/>
            <person name="Banfield J.F."/>
        </authorList>
    </citation>
    <scope>NUCLEOTIDE SEQUENCE [LARGE SCALE GENOMIC DNA]</scope>
    <source>
        <strain evidence="3">S2_009_000_R2_77</strain>
    </source>
</reference>
<keyword evidence="1" id="KW-0472">Membrane</keyword>
<evidence type="ECO:0000259" key="2">
    <source>
        <dbReference type="SMART" id="SM00014"/>
    </source>
</evidence>
<dbReference type="RefSeq" id="WP_273233757.1">
    <property type="nucleotide sequence ID" value="NZ_QFOH01000022.1"/>
</dbReference>
<protein>
    <submittedName>
        <fullName evidence="3">Phosphoesterase</fullName>
    </submittedName>
</protein>
<comment type="caution">
    <text evidence="3">The sequence shown here is derived from an EMBL/GenBank/DDBJ whole genome shotgun (WGS) entry which is preliminary data.</text>
</comment>
<dbReference type="CDD" id="cd01610">
    <property type="entry name" value="PAP2_like"/>
    <property type="match status" value="1"/>
</dbReference>
<dbReference type="EMBL" id="QFOH01000022">
    <property type="protein sequence ID" value="PZP22036.1"/>
    <property type="molecule type" value="Genomic_DNA"/>
</dbReference>
<keyword evidence="1" id="KW-1133">Transmembrane helix</keyword>
<evidence type="ECO:0000313" key="3">
    <source>
        <dbReference type="EMBL" id="PZP22036.1"/>
    </source>
</evidence>
<dbReference type="AlphaFoldDB" id="A0A2W5EPQ4"/>
<dbReference type="InterPro" id="IPR000326">
    <property type="entry name" value="PAP2/HPO"/>
</dbReference>
<evidence type="ECO:0000313" key="4">
    <source>
        <dbReference type="Proteomes" id="UP000249198"/>
    </source>
</evidence>
<feature type="transmembrane region" description="Helical" evidence="1">
    <location>
        <begin position="159"/>
        <end position="177"/>
    </location>
</feature>
<name>A0A2W5EPQ4_9PSED</name>
<feature type="domain" description="Phosphatidic acid phosphatase type 2/haloperoxidase" evidence="2">
    <location>
        <begin position="102"/>
        <end position="227"/>
    </location>
</feature>
<dbReference type="Proteomes" id="UP000249198">
    <property type="component" value="Unassembled WGS sequence"/>
</dbReference>
<dbReference type="Pfam" id="PF01569">
    <property type="entry name" value="PAP2"/>
    <property type="match status" value="1"/>
</dbReference>
<feature type="transmembrane region" description="Helical" evidence="1">
    <location>
        <begin position="184"/>
        <end position="204"/>
    </location>
</feature>
<keyword evidence="1" id="KW-0812">Transmembrane</keyword>
<dbReference type="InterPro" id="IPR036938">
    <property type="entry name" value="PAP2/HPO_sf"/>
</dbReference>
<organism evidence="3 4">
    <name type="scientific">Pseudomonas kuykendallii</name>
    <dbReference type="NCBI Taxonomy" id="1007099"/>
    <lineage>
        <taxon>Bacteria</taxon>
        <taxon>Pseudomonadati</taxon>
        <taxon>Pseudomonadota</taxon>
        <taxon>Gammaproteobacteria</taxon>
        <taxon>Pseudomonadales</taxon>
        <taxon>Pseudomonadaceae</taxon>
        <taxon>Pseudomonas</taxon>
    </lineage>
</organism>
<gene>
    <name evidence="3" type="ORF">DI599_16705</name>
</gene>
<feature type="transmembrane region" description="Helical" evidence="1">
    <location>
        <begin position="97"/>
        <end position="119"/>
    </location>
</feature>
<dbReference type="SUPFAM" id="SSF48317">
    <property type="entry name" value="Acid phosphatase/Vanadium-dependent haloperoxidase"/>
    <property type="match status" value="1"/>
</dbReference>
<sequence length="263" mass="29732">MTTLLRASWRMRPLLLCHLFAALLLASWVWEPTRLLWDHFDDQLFRLLNTPLADGGWWAKTWAIGSLRPMDVAAGLIMLSFLLHRGWVFPGNEVRRALFAFVAILLLLLLVRTGFTALAKLLDWQHASPSLVIDGAVRLSELFPDWDRWELKDASERSFPGDHASVLLLWALFLSFFARGWRLLVIWGLATLFMLPRLVAGAHWGSDDFVGGLFLSLLAIAWGCCTPYASHCSRALERLTAPLFALLARLLPMIGRMALVRGD</sequence>
<dbReference type="Gene3D" id="1.20.144.10">
    <property type="entry name" value="Phosphatidic acid phosphatase type 2/haloperoxidase"/>
    <property type="match status" value="1"/>
</dbReference>
<feature type="transmembrane region" description="Helical" evidence="1">
    <location>
        <begin position="72"/>
        <end position="90"/>
    </location>
</feature>
<feature type="transmembrane region" description="Helical" evidence="1">
    <location>
        <begin position="210"/>
        <end position="229"/>
    </location>
</feature>
<dbReference type="SMART" id="SM00014">
    <property type="entry name" value="acidPPc"/>
    <property type="match status" value="1"/>
</dbReference>